<evidence type="ECO:0000313" key="2">
    <source>
        <dbReference type="Proteomes" id="UP001569414"/>
    </source>
</evidence>
<accession>A0ABV4NNL8</accession>
<dbReference type="Proteomes" id="UP001569414">
    <property type="component" value="Unassembled WGS sequence"/>
</dbReference>
<protein>
    <submittedName>
        <fullName evidence="1">Uncharacterized protein</fullName>
    </submittedName>
</protein>
<reference evidence="1 2" key="1">
    <citation type="submission" date="2024-08" db="EMBL/GenBank/DDBJ databases">
        <authorList>
            <person name="Ishaq N."/>
        </authorList>
    </citation>
    <scope>NUCLEOTIDE SEQUENCE [LARGE SCALE GENOMIC DNA]</scope>
    <source>
        <strain evidence="1 2">JCM 30400</strain>
    </source>
</reference>
<organism evidence="1 2">
    <name type="scientific">Microbulbifer echini</name>
    <dbReference type="NCBI Taxonomy" id="1529067"/>
    <lineage>
        <taxon>Bacteria</taxon>
        <taxon>Pseudomonadati</taxon>
        <taxon>Pseudomonadota</taxon>
        <taxon>Gammaproteobacteria</taxon>
        <taxon>Cellvibrionales</taxon>
        <taxon>Microbulbiferaceae</taxon>
        <taxon>Microbulbifer</taxon>
    </lineage>
</organism>
<proteinExistence type="predicted"/>
<name>A0ABV4NNL8_9GAMM</name>
<dbReference type="RefSeq" id="WP_371843637.1">
    <property type="nucleotide sequence ID" value="NZ_JBGMEL010000010.1"/>
</dbReference>
<evidence type="ECO:0000313" key="1">
    <source>
        <dbReference type="EMBL" id="MFA0791138.1"/>
    </source>
</evidence>
<keyword evidence="2" id="KW-1185">Reference proteome</keyword>
<sequence>MKQIARNTPSIDGNEQPAKALEILSMPLYIWYVCNITAQLLGHCNAPQMLDLTSSSTLEGEQLIEKPTIEVRLLAAETALSSSKSITGICVPTYQQFSTTHIEHSYKFKQTPTQIITDHGTMIYSQHKPVFNTYRNFK</sequence>
<dbReference type="EMBL" id="JBGMEL010000010">
    <property type="protein sequence ID" value="MFA0791138.1"/>
    <property type="molecule type" value="Genomic_DNA"/>
</dbReference>
<gene>
    <name evidence="1" type="ORF">ACCI51_11330</name>
</gene>
<comment type="caution">
    <text evidence="1">The sequence shown here is derived from an EMBL/GenBank/DDBJ whole genome shotgun (WGS) entry which is preliminary data.</text>
</comment>